<evidence type="ECO:0000313" key="1">
    <source>
        <dbReference type="EMBL" id="CDW20803.1"/>
    </source>
</evidence>
<sequence length="67" mass="7670">MRSPVSKNNSISIPKSHGLRSPFLIFYLIIILLCFESSSKNCLFLRYVRSKFCPSTLIWLFGILACV</sequence>
<proteinExistence type="predicted"/>
<protein>
    <submittedName>
        <fullName evidence="1">Uncharacterized protein</fullName>
    </submittedName>
</protein>
<name>A0A0K2T437_LEPSM</name>
<reference evidence="1" key="1">
    <citation type="submission" date="2014-05" db="EMBL/GenBank/DDBJ databases">
        <authorList>
            <person name="Chronopoulou M."/>
        </authorList>
    </citation>
    <scope>NUCLEOTIDE SEQUENCE</scope>
    <source>
        <tissue evidence="1">Whole organism</tissue>
    </source>
</reference>
<organism evidence="1">
    <name type="scientific">Lepeophtheirus salmonis</name>
    <name type="common">Salmon louse</name>
    <name type="synonym">Caligus salmonis</name>
    <dbReference type="NCBI Taxonomy" id="72036"/>
    <lineage>
        <taxon>Eukaryota</taxon>
        <taxon>Metazoa</taxon>
        <taxon>Ecdysozoa</taxon>
        <taxon>Arthropoda</taxon>
        <taxon>Crustacea</taxon>
        <taxon>Multicrustacea</taxon>
        <taxon>Hexanauplia</taxon>
        <taxon>Copepoda</taxon>
        <taxon>Siphonostomatoida</taxon>
        <taxon>Caligidae</taxon>
        <taxon>Lepeophtheirus</taxon>
    </lineage>
</organism>
<accession>A0A0K2T437</accession>
<dbReference type="EMBL" id="HACA01003442">
    <property type="protein sequence ID" value="CDW20803.1"/>
    <property type="molecule type" value="Transcribed_RNA"/>
</dbReference>
<dbReference type="AlphaFoldDB" id="A0A0K2T437"/>